<name>A0A8J3ILB8_9CHLR</name>
<dbReference type="RefSeq" id="WP_236065038.1">
    <property type="nucleotide sequence ID" value="NZ_BNJK01000001.1"/>
</dbReference>
<evidence type="ECO:0000313" key="2">
    <source>
        <dbReference type="Proteomes" id="UP000597444"/>
    </source>
</evidence>
<dbReference type="EMBL" id="BNJK01000001">
    <property type="protein sequence ID" value="GHO96626.1"/>
    <property type="molecule type" value="Genomic_DNA"/>
</dbReference>
<keyword evidence="2" id="KW-1185">Reference proteome</keyword>
<accession>A0A8J3ILB8</accession>
<proteinExistence type="predicted"/>
<comment type="caution">
    <text evidence="1">The sequence shown here is derived from an EMBL/GenBank/DDBJ whole genome shotgun (WGS) entry which is preliminary data.</text>
</comment>
<evidence type="ECO:0000313" key="1">
    <source>
        <dbReference type="EMBL" id="GHO96626.1"/>
    </source>
</evidence>
<sequence length="256" mass="29026">MQELCLEQQNTSNQPLTHLTESIPAVSHIAPFEQKLLECYAERIALSVRRATNFTQSLLQQHLAPDITLLNRRGQPLILHGKDICNEGTWRKFLTAATLATPQLCSLVEGTETITRRYRSWLLTSYTQRYKNLVQPAHLTWFHHVTRLAVIWHIMEAKAQHSAFVDPWVAQEMEALEALGTLATEVAKAIHHIVKEPKEEAPRLLEHLYLVHAAEMTRPHLAPQPLPALPEGMHPPLALLPKGEQEQMGLPEETAQ</sequence>
<organism evidence="1 2">
    <name type="scientific">Reticulibacter mediterranei</name>
    <dbReference type="NCBI Taxonomy" id="2778369"/>
    <lineage>
        <taxon>Bacteria</taxon>
        <taxon>Bacillati</taxon>
        <taxon>Chloroflexota</taxon>
        <taxon>Ktedonobacteria</taxon>
        <taxon>Ktedonobacterales</taxon>
        <taxon>Reticulibacteraceae</taxon>
        <taxon>Reticulibacter</taxon>
    </lineage>
</organism>
<protein>
    <submittedName>
        <fullName evidence="1">Uncharacterized protein</fullName>
    </submittedName>
</protein>
<dbReference type="AlphaFoldDB" id="A0A8J3ILB8"/>
<gene>
    <name evidence="1" type="ORF">KSF_066740</name>
</gene>
<dbReference type="Proteomes" id="UP000597444">
    <property type="component" value="Unassembled WGS sequence"/>
</dbReference>
<reference evidence="1" key="1">
    <citation type="submission" date="2020-10" db="EMBL/GenBank/DDBJ databases">
        <title>Taxonomic study of unclassified bacteria belonging to the class Ktedonobacteria.</title>
        <authorList>
            <person name="Yabe S."/>
            <person name="Wang C.M."/>
            <person name="Zheng Y."/>
            <person name="Sakai Y."/>
            <person name="Cavaletti L."/>
            <person name="Monciardini P."/>
            <person name="Donadio S."/>
        </authorList>
    </citation>
    <scope>NUCLEOTIDE SEQUENCE</scope>
    <source>
        <strain evidence="1">ID150040</strain>
    </source>
</reference>